<dbReference type="EMBL" id="VCKW01000148">
    <property type="protein sequence ID" value="TMQ93316.1"/>
    <property type="molecule type" value="Genomic_DNA"/>
</dbReference>
<evidence type="ECO:0000313" key="5">
    <source>
        <dbReference type="Proteomes" id="UP000309174"/>
    </source>
</evidence>
<feature type="domain" description="SHOCT" evidence="2">
    <location>
        <begin position="267"/>
        <end position="293"/>
    </location>
</feature>
<keyword evidence="5" id="KW-1185">Reference proteome</keyword>
<feature type="domain" description="DUF4429" evidence="3">
    <location>
        <begin position="11"/>
        <end position="105"/>
    </location>
</feature>
<evidence type="ECO:0000313" key="4">
    <source>
        <dbReference type="EMBL" id="TMQ93316.1"/>
    </source>
</evidence>
<organism evidence="4 5">
    <name type="scientific">Actinomadura soli</name>
    <dbReference type="NCBI Taxonomy" id="2508997"/>
    <lineage>
        <taxon>Bacteria</taxon>
        <taxon>Bacillati</taxon>
        <taxon>Actinomycetota</taxon>
        <taxon>Actinomycetes</taxon>
        <taxon>Streptosporangiales</taxon>
        <taxon>Thermomonosporaceae</taxon>
        <taxon>Actinomadura</taxon>
    </lineage>
</organism>
<dbReference type="InterPro" id="IPR027860">
    <property type="entry name" value="DUF4429"/>
</dbReference>
<sequence length="296" mass="31791">MAEIIGTDGTWTFDGEVLRIVPGNGRGVHRLRRLLGELAVPLEAVAGIAVESGAKGGVVRVRLRQGADPLLQAAAGALNESSDPYRLNVEGRRSQVAEYLVDEVRNSLLIEEVGTGPVDRYLLPGPDVPVRASGGDGSAAFDGESVRLEWNWMAETAKRTAGPQQLPLREMESVELHPAIGLDNGHLRFRMNGVAEQPEPVLDPRCMMLWGFKKEAAAAIALAAAVVARLPHPNAVDDTPPDAADGVPALPEPQAAPADDHDALLRRLRELGDLRKEGILTEEEFAAAKQAVLRRM</sequence>
<proteinExistence type="predicted"/>
<accession>A0A5C4J6E0</accession>
<comment type="caution">
    <text evidence="4">The sequence shown here is derived from an EMBL/GenBank/DDBJ whole genome shotgun (WGS) entry which is preliminary data.</text>
</comment>
<dbReference type="AlphaFoldDB" id="A0A5C4J6E0"/>
<dbReference type="InterPro" id="IPR018649">
    <property type="entry name" value="SHOCT"/>
</dbReference>
<dbReference type="Pfam" id="PF14472">
    <property type="entry name" value="DUF4429"/>
    <property type="match status" value="2"/>
</dbReference>
<feature type="domain" description="DUF4429" evidence="3">
    <location>
        <begin position="140"/>
        <end position="226"/>
    </location>
</feature>
<dbReference type="Pfam" id="PF09851">
    <property type="entry name" value="SHOCT"/>
    <property type="match status" value="1"/>
</dbReference>
<feature type="region of interest" description="Disordered" evidence="1">
    <location>
        <begin position="236"/>
        <end position="260"/>
    </location>
</feature>
<protein>
    <submittedName>
        <fullName evidence="4">DUF4429 domain-containing protein</fullName>
    </submittedName>
</protein>
<gene>
    <name evidence="4" type="ORF">ETD83_25710</name>
</gene>
<evidence type="ECO:0000259" key="3">
    <source>
        <dbReference type="Pfam" id="PF14472"/>
    </source>
</evidence>
<dbReference type="Proteomes" id="UP000309174">
    <property type="component" value="Unassembled WGS sequence"/>
</dbReference>
<dbReference type="OrthoDB" id="3698908at2"/>
<evidence type="ECO:0000259" key="2">
    <source>
        <dbReference type="Pfam" id="PF09851"/>
    </source>
</evidence>
<reference evidence="4 5" key="1">
    <citation type="submission" date="2019-05" db="EMBL/GenBank/DDBJ databases">
        <title>Draft genome sequence of Actinomadura sp. 14C53.</title>
        <authorList>
            <person name="Saricaoglu S."/>
            <person name="Isik K."/>
        </authorList>
    </citation>
    <scope>NUCLEOTIDE SEQUENCE [LARGE SCALE GENOMIC DNA]</scope>
    <source>
        <strain evidence="4 5">14C53</strain>
    </source>
</reference>
<name>A0A5C4J6E0_9ACTN</name>
<dbReference type="RefSeq" id="WP_138647771.1">
    <property type="nucleotide sequence ID" value="NZ_VCKW01000148.1"/>
</dbReference>
<evidence type="ECO:0000256" key="1">
    <source>
        <dbReference type="SAM" id="MobiDB-lite"/>
    </source>
</evidence>